<keyword evidence="3" id="KW-1185">Reference proteome</keyword>
<evidence type="ECO:0000313" key="3">
    <source>
        <dbReference type="Proteomes" id="UP001623660"/>
    </source>
</evidence>
<dbReference type="RefSeq" id="WP_406794517.1">
    <property type="nucleotide sequence ID" value="NZ_JBJHZX010000059.1"/>
</dbReference>
<proteinExistence type="predicted"/>
<feature type="region of interest" description="Disordered" evidence="1">
    <location>
        <begin position="128"/>
        <end position="170"/>
    </location>
</feature>
<feature type="compositionally biased region" description="Low complexity" evidence="1">
    <location>
        <begin position="130"/>
        <end position="139"/>
    </location>
</feature>
<organism evidence="2 3">
    <name type="scientific">Candidatus Clostridium eludens</name>
    <dbReference type="NCBI Taxonomy" id="3381663"/>
    <lineage>
        <taxon>Bacteria</taxon>
        <taxon>Bacillati</taxon>
        <taxon>Bacillota</taxon>
        <taxon>Clostridia</taxon>
        <taxon>Eubacteriales</taxon>
        <taxon>Clostridiaceae</taxon>
        <taxon>Clostridium</taxon>
    </lineage>
</organism>
<evidence type="ECO:0000313" key="2">
    <source>
        <dbReference type="EMBL" id="MFL0198408.1"/>
    </source>
</evidence>
<name>A0ABW8SRW0_9CLOT</name>
<evidence type="ECO:0008006" key="4">
    <source>
        <dbReference type="Google" id="ProtNLM"/>
    </source>
</evidence>
<evidence type="ECO:0000256" key="1">
    <source>
        <dbReference type="SAM" id="MobiDB-lite"/>
    </source>
</evidence>
<reference evidence="2 3" key="1">
    <citation type="submission" date="2024-11" db="EMBL/GenBank/DDBJ databases">
        <authorList>
            <person name="Heng Y.C."/>
            <person name="Lim A.C.H."/>
            <person name="Lee J.K.Y."/>
            <person name="Kittelmann S."/>
        </authorList>
    </citation>
    <scope>NUCLEOTIDE SEQUENCE [LARGE SCALE GENOMIC DNA]</scope>
    <source>
        <strain evidence="2 3">WILCCON 0269</strain>
    </source>
</reference>
<dbReference type="EMBL" id="JBJHZX010000059">
    <property type="protein sequence ID" value="MFL0198408.1"/>
    <property type="molecule type" value="Genomic_DNA"/>
</dbReference>
<feature type="compositionally biased region" description="Low complexity" evidence="1">
    <location>
        <begin position="151"/>
        <end position="165"/>
    </location>
</feature>
<comment type="caution">
    <text evidence="2">The sequence shown here is derived from an EMBL/GenBank/DDBJ whole genome shotgun (WGS) entry which is preliminary data.</text>
</comment>
<gene>
    <name evidence="2" type="ORF">ACJDU8_22990</name>
</gene>
<sequence>MIEPKIKGGYILLSRRLVESEIFDKPPLYLKVWIYLLSKAQHKDFKGLKRGQLWTNIPEIQEACSWYVGYRKETPTKKQIYTILEWLRNPCEQDNEGTTKGTMIVTTKVTQGLLINVDKYSFYQDSKNYEGNSESNNEGTAKELRREQQGNNINKNDNNDNNITTTEKENKEKENWVLALEYFCQKSSKLDTQLKPRELEAAQKICNEVPSLNTVLRGIDQAFDKFKPDTENDKINSFCYCIGIIKDLWKCENINKKGGKSNVRDSKQPAEFGIDSSGIGFHF</sequence>
<dbReference type="Proteomes" id="UP001623660">
    <property type="component" value="Unassembled WGS sequence"/>
</dbReference>
<accession>A0ABW8SRW0</accession>
<protein>
    <recommendedName>
        <fullName evidence="4">PH domain-containing protein</fullName>
    </recommendedName>
</protein>